<dbReference type="EMBL" id="AWEX01000106">
    <property type="protein sequence ID" value="KED03539.1"/>
    <property type="molecule type" value="Genomic_DNA"/>
</dbReference>
<dbReference type="PANTHER" id="PTHR48111">
    <property type="entry name" value="REGULATOR OF RPOS"/>
    <property type="match status" value="1"/>
</dbReference>
<dbReference type="Gene3D" id="3.40.50.2300">
    <property type="match status" value="1"/>
</dbReference>
<dbReference type="PANTHER" id="PTHR48111:SF32">
    <property type="entry name" value="STAGE 0 SPORULATION PROTEIN A HOMOLOG"/>
    <property type="match status" value="1"/>
</dbReference>
<dbReference type="Pfam" id="PF00072">
    <property type="entry name" value="Response_reg"/>
    <property type="match status" value="1"/>
</dbReference>
<dbReference type="InterPro" id="IPR001867">
    <property type="entry name" value="OmpR/PhoB-type_DNA-bd"/>
</dbReference>
<evidence type="ECO:0000256" key="9">
    <source>
        <dbReference type="PROSITE-ProRule" id="PRU01091"/>
    </source>
</evidence>
<evidence type="ECO:0000256" key="8">
    <source>
        <dbReference type="PROSITE-ProRule" id="PRU00169"/>
    </source>
</evidence>
<dbReference type="Proteomes" id="UP000028704">
    <property type="component" value="Unassembled WGS sequence"/>
</dbReference>
<protein>
    <recommendedName>
        <fullName evidence="7">Transcriptional regulatory protein DltR</fullName>
    </recommendedName>
</protein>
<dbReference type="RefSeq" id="WP_037582052.1">
    <property type="nucleotide sequence ID" value="NZ_AWEX01000106.1"/>
</dbReference>
<comment type="function">
    <text evidence="6">Member of the two-component regulatory system DltS/DltR. Regulates the expression of the dlt operon.</text>
</comment>
<keyword evidence="1 8" id="KW-0597">Phosphoprotein</keyword>
<keyword evidence="5" id="KW-0804">Transcription</keyword>
<proteinExistence type="predicted"/>
<dbReference type="CDD" id="cd17574">
    <property type="entry name" value="REC_OmpR"/>
    <property type="match status" value="1"/>
</dbReference>
<keyword evidence="3" id="KW-0805">Transcription regulation</keyword>
<dbReference type="SMART" id="SM00448">
    <property type="entry name" value="REC"/>
    <property type="match status" value="1"/>
</dbReference>
<feature type="domain" description="OmpR/PhoB-type" evidence="11">
    <location>
        <begin position="122"/>
        <end position="215"/>
    </location>
</feature>
<gene>
    <name evidence="12" type="ORF">CECT5772_10272</name>
</gene>
<dbReference type="GO" id="GO:0006355">
    <property type="term" value="P:regulation of DNA-templated transcription"/>
    <property type="evidence" value="ECO:0007669"/>
    <property type="project" value="InterPro"/>
</dbReference>
<evidence type="ECO:0000256" key="5">
    <source>
        <dbReference type="ARBA" id="ARBA00023163"/>
    </source>
</evidence>
<dbReference type="InterPro" id="IPR036388">
    <property type="entry name" value="WH-like_DNA-bd_sf"/>
</dbReference>
<dbReference type="GO" id="GO:0000976">
    <property type="term" value="F:transcription cis-regulatory region binding"/>
    <property type="evidence" value="ECO:0007669"/>
    <property type="project" value="TreeGrafter"/>
</dbReference>
<dbReference type="Pfam" id="PF00486">
    <property type="entry name" value="Trans_reg_C"/>
    <property type="match status" value="1"/>
</dbReference>
<evidence type="ECO:0000256" key="7">
    <source>
        <dbReference type="ARBA" id="ARBA00071115"/>
    </source>
</evidence>
<dbReference type="PROSITE" id="PS51755">
    <property type="entry name" value="OMPR_PHOB"/>
    <property type="match status" value="1"/>
</dbReference>
<keyword evidence="2" id="KW-0902">Two-component regulatory system</keyword>
<dbReference type="GO" id="GO:0032993">
    <property type="term" value="C:protein-DNA complex"/>
    <property type="evidence" value="ECO:0007669"/>
    <property type="project" value="TreeGrafter"/>
</dbReference>
<evidence type="ECO:0000256" key="6">
    <source>
        <dbReference type="ARBA" id="ARBA00055621"/>
    </source>
</evidence>
<dbReference type="InterPro" id="IPR001789">
    <property type="entry name" value="Sig_transdc_resp-reg_receiver"/>
</dbReference>
<evidence type="ECO:0000256" key="1">
    <source>
        <dbReference type="ARBA" id="ARBA00022553"/>
    </source>
</evidence>
<evidence type="ECO:0000313" key="13">
    <source>
        <dbReference type="Proteomes" id="UP000028704"/>
    </source>
</evidence>
<dbReference type="CDD" id="cd00383">
    <property type="entry name" value="trans_reg_C"/>
    <property type="match status" value="1"/>
</dbReference>
<evidence type="ECO:0000259" key="10">
    <source>
        <dbReference type="PROSITE" id="PS50110"/>
    </source>
</evidence>
<evidence type="ECO:0000256" key="4">
    <source>
        <dbReference type="ARBA" id="ARBA00023125"/>
    </source>
</evidence>
<dbReference type="SMART" id="SM00862">
    <property type="entry name" value="Trans_reg_C"/>
    <property type="match status" value="1"/>
</dbReference>
<evidence type="ECO:0000313" key="12">
    <source>
        <dbReference type="EMBL" id="KED03539.1"/>
    </source>
</evidence>
<comment type="caution">
    <text evidence="12">The sequence shown here is derived from an EMBL/GenBank/DDBJ whole genome shotgun (WGS) entry which is preliminary data.</text>
</comment>
<dbReference type="AlphaFoldDB" id="A0A922NSR6"/>
<name>A0A922NSR6_9STRE</name>
<dbReference type="InterPro" id="IPR039420">
    <property type="entry name" value="WalR-like"/>
</dbReference>
<feature type="DNA-binding region" description="OmpR/PhoB-type" evidence="9">
    <location>
        <begin position="122"/>
        <end position="215"/>
    </location>
</feature>
<evidence type="ECO:0000259" key="11">
    <source>
        <dbReference type="PROSITE" id="PS51755"/>
    </source>
</evidence>
<reference evidence="12 13" key="1">
    <citation type="journal article" date="2014" name="Int. J. Syst. Evol. Microbiol.">
        <title>Phylogenomics and the dynamic genome evolution of the genus Streptococcus.</title>
        <authorList>
            <consortium name="The Broad Institute Genome Sequencing Platform"/>
            <person name="Richards V.P."/>
            <person name="Palmer S.R."/>
            <person name="Pavinski Bitar P.D."/>
            <person name="Qin X."/>
            <person name="Weinstock G.M."/>
            <person name="Highlander S.K."/>
            <person name="Town C.D."/>
            <person name="Burne R.A."/>
            <person name="Stanhope M.J."/>
        </authorList>
    </citation>
    <scope>NUCLEOTIDE SEQUENCE [LARGE SCALE GENOMIC DNA]</scope>
    <source>
        <strain evidence="12 13">CECT 5772</strain>
    </source>
</reference>
<feature type="modified residue" description="4-aspartylphosphate" evidence="8">
    <location>
        <position position="52"/>
    </location>
</feature>
<dbReference type="GO" id="GO:0005829">
    <property type="term" value="C:cytosol"/>
    <property type="evidence" value="ECO:0007669"/>
    <property type="project" value="TreeGrafter"/>
</dbReference>
<keyword evidence="4 9" id="KW-0238">DNA-binding</keyword>
<accession>A0A922NSR6</accession>
<feature type="domain" description="Response regulatory" evidence="10">
    <location>
        <begin position="3"/>
        <end position="116"/>
    </location>
</feature>
<dbReference type="SUPFAM" id="SSF52172">
    <property type="entry name" value="CheY-like"/>
    <property type="match status" value="1"/>
</dbReference>
<dbReference type="FunFam" id="3.40.50.2300:FF:000001">
    <property type="entry name" value="DNA-binding response regulator PhoB"/>
    <property type="match status" value="1"/>
</dbReference>
<evidence type="ECO:0000256" key="3">
    <source>
        <dbReference type="ARBA" id="ARBA00023015"/>
    </source>
</evidence>
<sequence length="221" mass="25224">MAYILLVEDDVVINQIVIEFLKAHDHTVISVFDGYAALEAFSRERFDLIILDIMIPEISGLDVLKQIRQTSVVPIIMLTALDDEYTQLISFNQTISDYVVKPFSPLILMKRIENVLRQSQVSNEIQIGQLRLDLDNSTAYYGSNTLALTKTEYDILELLAKHCGKLVTRDNMMMSIWGYSELDSRVLDNHIKNIRKKIPNLILSTIVGRGYKLEGTNYGDH</sequence>
<dbReference type="Gene3D" id="1.10.10.10">
    <property type="entry name" value="Winged helix-like DNA-binding domain superfamily/Winged helix DNA-binding domain"/>
    <property type="match status" value="1"/>
</dbReference>
<dbReference type="PROSITE" id="PS50110">
    <property type="entry name" value="RESPONSE_REGULATORY"/>
    <property type="match status" value="1"/>
</dbReference>
<dbReference type="GO" id="GO:0000156">
    <property type="term" value="F:phosphorelay response regulator activity"/>
    <property type="evidence" value="ECO:0007669"/>
    <property type="project" value="TreeGrafter"/>
</dbReference>
<dbReference type="InterPro" id="IPR011006">
    <property type="entry name" value="CheY-like_superfamily"/>
</dbReference>
<organism evidence="12 13">
    <name type="scientific">Streptococcus equi subsp. ruminatorum CECT 5772</name>
    <dbReference type="NCBI Taxonomy" id="1051981"/>
    <lineage>
        <taxon>Bacteria</taxon>
        <taxon>Bacillati</taxon>
        <taxon>Bacillota</taxon>
        <taxon>Bacilli</taxon>
        <taxon>Lactobacillales</taxon>
        <taxon>Streptococcaceae</taxon>
        <taxon>Streptococcus</taxon>
    </lineage>
</organism>
<evidence type="ECO:0000256" key="2">
    <source>
        <dbReference type="ARBA" id="ARBA00023012"/>
    </source>
</evidence>